<dbReference type="Pfam" id="PF00882">
    <property type="entry name" value="Zn_dep_PLPC"/>
    <property type="match status" value="1"/>
</dbReference>
<dbReference type="Proteomes" id="UP000647587">
    <property type="component" value="Unassembled WGS sequence"/>
</dbReference>
<protein>
    <recommendedName>
        <fullName evidence="1">Phospholipase C/D domain-containing protein</fullName>
    </recommendedName>
</protein>
<name>A0ABQ2ES08_9DEIO</name>
<dbReference type="EMBL" id="BMPP01000005">
    <property type="protein sequence ID" value="GGK22172.1"/>
    <property type="molecule type" value="Genomic_DNA"/>
</dbReference>
<proteinExistence type="predicted"/>
<comment type="caution">
    <text evidence="2">The sequence shown here is derived from an EMBL/GenBank/DDBJ whole genome shotgun (WGS) entry which is preliminary data.</text>
</comment>
<evidence type="ECO:0000313" key="2">
    <source>
        <dbReference type="EMBL" id="GGK22172.1"/>
    </source>
</evidence>
<gene>
    <name evidence="2" type="ORF">GCM10008955_14590</name>
</gene>
<reference evidence="3" key="1">
    <citation type="journal article" date="2019" name="Int. J. Syst. Evol. Microbiol.">
        <title>The Global Catalogue of Microorganisms (GCM) 10K type strain sequencing project: providing services to taxonomists for standard genome sequencing and annotation.</title>
        <authorList>
            <consortium name="The Broad Institute Genomics Platform"/>
            <consortium name="The Broad Institute Genome Sequencing Center for Infectious Disease"/>
            <person name="Wu L."/>
            <person name="Ma J."/>
        </authorList>
    </citation>
    <scope>NUCLEOTIDE SEQUENCE [LARGE SCALE GENOMIC DNA]</scope>
    <source>
        <strain evidence="3">JCM 30331</strain>
    </source>
</reference>
<dbReference type="InterPro" id="IPR029002">
    <property type="entry name" value="PLPC/GPLD1"/>
</dbReference>
<feature type="domain" description="Phospholipase C/D" evidence="1">
    <location>
        <begin position="7"/>
        <end position="122"/>
    </location>
</feature>
<organism evidence="2 3">
    <name type="scientific">Deinococcus malanensis</name>
    <dbReference type="NCBI Taxonomy" id="1706855"/>
    <lineage>
        <taxon>Bacteria</taxon>
        <taxon>Thermotogati</taxon>
        <taxon>Deinococcota</taxon>
        <taxon>Deinococci</taxon>
        <taxon>Deinococcales</taxon>
        <taxon>Deinococcaceae</taxon>
        <taxon>Deinococcus</taxon>
    </lineage>
</organism>
<evidence type="ECO:0000313" key="3">
    <source>
        <dbReference type="Proteomes" id="UP000647587"/>
    </source>
</evidence>
<sequence>MATWIAHFRIAERLLQDWPHLDTPAFVIGNVAPDSGRPNHDWTQFDPPKSVTHLLCPGEDEGHIPDLTFWREYVQGQQDMDPSRSAFVLGYFTHLVSDNLWMHFIGRSTQETFGTEFAAHRAATWERVKDDWYGLDHKYLRDHPHNVFSSQVVPAPNPPSPLPFLGSEALAHRLDDLREFYAQPGGFVLDRSYPYLSEDSMNRVVEDCARAIVVLTNRLEAGEIPADQRISLHVMDLPVAYTLP</sequence>
<accession>A0ABQ2ES08</accession>
<keyword evidence="3" id="KW-1185">Reference proteome</keyword>
<evidence type="ECO:0000259" key="1">
    <source>
        <dbReference type="Pfam" id="PF00882"/>
    </source>
</evidence>
<dbReference type="RefSeq" id="WP_189005994.1">
    <property type="nucleotide sequence ID" value="NZ_BMPP01000005.1"/>
</dbReference>